<dbReference type="AlphaFoldDB" id="A0AAW0SXS2"/>
<dbReference type="Proteomes" id="UP001487740">
    <property type="component" value="Unassembled WGS sequence"/>
</dbReference>
<comment type="caution">
    <text evidence="17">The sequence shown here is derived from an EMBL/GenBank/DDBJ whole genome shotgun (WGS) entry which is preliminary data.</text>
</comment>
<name>A0AAW0SXS2_SCYPA</name>
<reference evidence="17 18" key="1">
    <citation type="submission" date="2023-03" db="EMBL/GenBank/DDBJ databases">
        <title>High-quality genome of Scylla paramamosain provides insights in environmental adaptation.</title>
        <authorList>
            <person name="Zhang L."/>
        </authorList>
    </citation>
    <scope>NUCLEOTIDE SEQUENCE [LARGE SCALE GENOMIC DNA]</scope>
    <source>
        <strain evidence="17">LZ_2023a</strain>
        <tissue evidence="17">Muscle</tissue>
    </source>
</reference>
<evidence type="ECO:0000313" key="17">
    <source>
        <dbReference type="EMBL" id="KAK8380224.1"/>
    </source>
</evidence>
<evidence type="ECO:0000256" key="5">
    <source>
        <dbReference type="ARBA" id="ARBA00022676"/>
    </source>
</evidence>
<dbReference type="InterPro" id="IPR039477">
    <property type="entry name" value="ILEI/PANDER_dom"/>
</dbReference>
<dbReference type="SUPFAM" id="SSF53448">
    <property type="entry name" value="Nucleotide-diphospho-sugar transferases"/>
    <property type="match status" value="1"/>
</dbReference>
<evidence type="ECO:0000256" key="7">
    <source>
        <dbReference type="ARBA" id="ARBA00022692"/>
    </source>
</evidence>
<evidence type="ECO:0000256" key="10">
    <source>
        <dbReference type="ARBA" id="ARBA00022989"/>
    </source>
</evidence>
<keyword evidence="5" id="KW-0328">Glycosyltransferase</keyword>
<dbReference type="InterPro" id="IPR029044">
    <property type="entry name" value="Nucleotide-diphossugar_trans"/>
</dbReference>
<accession>A0AAW0SXS2</accession>
<evidence type="ECO:0000256" key="13">
    <source>
        <dbReference type="ARBA" id="ARBA00023211"/>
    </source>
</evidence>
<feature type="region of interest" description="Disordered" evidence="14">
    <location>
        <begin position="291"/>
        <end position="310"/>
    </location>
</feature>
<keyword evidence="7 15" id="KW-0812">Transmembrane</keyword>
<feature type="region of interest" description="Disordered" evidence="14">
    <location>
        <begin position="184"/>
        <end position="217"/>
    </location>
</feature>
<feature type="transmembrane region" description="Helical" evidence="15">
    <location>
        <begin position="72"/>
        <end position="90"/>
    </location>
</feature>
<keyword evidence="10 15" id="KW-1133">Transmembrane helix</keyword>
<dbReference type="GO" id="GO:0046872">
    <property type="term" value="F:metal ion binding"/>
    <property type="evidence" value="ECO:0007669"/>
    <property type="project" value="UniProtKB-KW"/>
</dbReference>
<gene>
    <name evidence="17" type="ORF">O3P69_016683</name>
</gene>
<keyword evidence="6" id="KW-0808">Transferase</keyword>
<feature type="compositionally biased region" description="Polar residues" evidence="14">
    <location>
        <begin position="291"/>
        <end position="307"/>
    </location>
</feature>
<keyword evidence="18" id="KW-1185">Reference proteome</keyword>
<evidence type="ECO:0000259" key="16">
    <source>
        <dbReference type="Pfam" id="PF15711"/>
    </source>
</evidence>
<evidence type="ECO:0000256" key="15">
    <source>
        <dbReference type="SAM" id="Phobius"/>
    </source>
</evidence>
<evidence type="ECO:0000256" key="11">
    <source>
        <dbReference type="ARBA" id="ARBA00023034"/>
    </source>
</evidence>
<dbReference type="PANTHER" id="PTHR46396:SF1">
    <property type="entry name" value="PROTEIN O-LINKED-MANNOSE BETA-1,2-N-ACETYLGLUCOSAMINYLTRANSFERASE 1"/>
    <property type="match status" value="1"/>
</dbReference>
<evidence type="ECO:0000256" key="4">
    <source>
        <dbReference type="ARBA" id="ARBA00006492"/>
    </source>
</evidence>
<dbReference type="PANTHER" id="PTHR46396">
    <property type="entry name" value="PROTEIN O-LINKED-MANNOSE BETA-1,2-N-ACETYLGLUCOSAMINYLTRANSFERASE 1"/>
    <property type="match status" value="1"/>
</dbReference>
<comment type="subcellular location">
    <subcellularLocation>
        <location evidence="2">Golgi apparatus membrane</location>
        <topology evidence="2">Single-pass type II membrane protein</topology>
    </subcellularLocation>
</comment>
<dbReference type="Pfam" id="PF03071">
    <property type="entry name" value="GNT-I"/>
    <property type="match status" value="1"/>
</dbReference>
<dbReference type="InterPro" id="IPR052463">
    <property type="entry name" value="O-linked_mannose_GnT"/>
</dbReference>
<keyword evidence="13" id="KW-0464">Manganese</keyword>
<keyword evidence="9" id="KW-0735">Signal-anchor</keyword>
<evidence type="ECO:0000256" key="9">
    <source>
        <dbReference type="ARBA" id="ARBA00022968"/>
    </source>
</evidence>
<evidence type="ECO:0000256" key="6">
    <source>
        <dbReference type="ARBA" id="ARBA00022679"/>
    </source>
</evidence>
<proteinExistence type="inferred from homology"/>
<evidence type="ECO:0000256" key="12">
    <source>
        <dbReference type="ARBA" id="ARBA00023136"/>
    </source>
</evidence>
<evidence type="ECO:0000256" key="14">
    <source>
        <dbReference type="SAM" id="MobiDB-lite"/>
    </source>
</evidence>
<dbReference type="GO" id="GO:0016266">
    <property type="term" value="P:protein O-linked glycosylation via N-acetyl-galactosamine"/>
    <property type="evidence" value="ECO:0007669"/>
    <property type="project" value="TreeGrafter"/>
</dbReference>
<dbReference type="GO" id="GO:0000139">
    <property type="term" value="C:Golgi membrane"/>
    <property type="evidence" value="ECO:0007669"/>
    <property type="project" value="UniProtKB-SubCell"/>
</dbReference>
<dbReference type="Gene3D" id="3.90.550.10">
    <property type="entry name" value="Spore Coat Polysaccharide Biosynthesis Protein SpsA, Chain A"/>
    <property type="match status" value="1"/>
</dbReference>
<protein>
    <recommendedName>
        <fullName evidence="16">ILEI/PANDER domain-containing protein</fullName>
    </recommendedName>
</protein>
<comment type="pathway">
    <text evidence="3">Protein modification; protein glycosylation.</text>
</comment>
<evidence type="ECO:0000256" key="8">
    <source>
        <dbReference type="ARBA" id="ARBA00022723"/>
    </source>
</evidence>
<keyword evidence="11" id="KW-0333">Golgi apparatus</keyword>
<comment type="similarity">
    <text evidence="4">Belongs to the glycosyltransferase 13 family.</text>
</comment>
<comment type="cofactor">
    <cofactor evidence="1">
        <name>Mn(2+)</name>
        <dbReference type="ChEBI" id="CHEBI:29035"/>
    </cofactor>
</comment>
<feature type="compositionally biased region" description="Basic and acidic residues" evidence="14">
    <location>
        <begin position="194"/>
        <end position="217"/>
    </location>
</feature>
<dbReference type="InterPro" id="IPR004139">
    <property type="entry name" value="Glyco_trans_13"/>
</dbReference>
<feature type="domain" description="ILEI/PANDER" evidence="16">
    <location>
        <begin position="442"/>
        <end position="479"/>
    </location>
</feature>
<dbReference type="EMBL" id="JARAKH010000042">
    <property type="protein sequence ID" value="KAK8380224.1"/>
    <property type="molecule type" value="Genomic_DNA"/>
</dbReference>
<dbReference type="Pfam" id="PF15711">
    <property type="entry name" value="ILEI"/>
    <property type="match status" value="1"/>
</dbReference>
<dbReference type="GO" id="GO:0047223">
    <property type="term" value="F:beta-1,3-galactosyl-O-glycosyl-glycoprotein beta-1,3-N-acetylglucosaminyltransferase activity"/>
    <property type="evidence" value="ECO:0007669"/>
    <property type="project" value="TreeGrafter"/>
</dbReference>
<organism evidence="17 18">
    <name type="scientific">Scylla paramamosain</name>
    <name type="common">Mud crab</name>
    <dbReference type="NCBI Taxonomy" id="85552"/>
    <lineage>
        <taxon>Eukaryota</taxon>
        <taxon>Metazoa</taxon>
        <taxon>Ecdysozoa</taxon>
        <taxon>Arthropoda</taxon>
        <taxon>Crustacea</taxon>
        <taxon>Multicrustacea</taxon>
        <taxon>Malacostraca</taxon>
        <taxon>Eumalacostraca</taxon>
        <taxon>Eucarida</taxon>
        <taxon>Decapoda</taxon>
        <taxon>Pleocyemata</taxon>
        <taxon>Brachyura</taxon>
        <taxon>Eubrachyura</taxon>
        <taxon>Portunoidea</taxon>
        <taxon>Portunidae</taxon>
        <taxon>Portuninae</taxon>
        <taxon>Scylla</taxon>
    </lineage>
</organism>
<keyword evidence="12 15" id="KW-0472">Membrane</keyword>
<sequence length="994" mass="110332">MVAVVAEDDEDDELVMVEEEEEEVEEEVWECHYSLPHDNKIPLLCSYHRAPSDTATDPGTVMAALTTRGRRMVFLVFLNLVYFIMVLLIAKSRSNQWNLGLQKSICSRSSATPLEKTDGRACGGSKTSTDEIHVSSASGIADMTKRAEGDVEQVEVEDVEQVSSVSVSTSSTSDILMVAPMTQETLLKQGQGREGTDSRQRKGGDRKTDGGQRQEAREGHIYVCIHIQATRHPHTSGYQNLKKPLSPTSPPLTPSVPSFLPDSKTGSVPQTKAEIRTRRDTGIPHKNFIESINISDDSSRSPPSEASTPDVIDIYSSHAHARTQPSSGQEYLHLDITINVTGVTLAVDGVQVYQDLNRTMQWGRKRARLHAGLHLLSLNPATGHVTAANSFITWQATSDAMFLKALRDSQEGRLLLVAGAVRLLPPQVLGGVTYPNTSRRPDFTSFLGDEATEALEDLGSMFADRLAYRDAWCLLLHKGRGVLHEVLVTSRPGHNYTVHHVSPLTTRVSVPRVPGEAGCCFVEGGERQEAVKSVGYSNNGGTVVSSRDEVRMARGARHGGARRLLPHLRRLRGLLQLPRAALVAAPRLACETRCSSLVPYAAREAIPVAVVTARRLPRVVRLLGQLWASPGGLDTPVTIFVDGHSPEARSLAALLRVPLVEHQNPTMPGSPARINEHIRHVVTQAFRRHPEADKVIVLEDDLDLAPDFIPFFQQTASLLEEDSSLFCVNAYNYNAYDHTVHDPARLYRVHGLPAYGWMVRRRVAEEMVRQWAPPLEGVDWDLWLHNVVMGSRDVLVPEMPRTKHVGGGGAHVTGFEQALYHGRRPLNALQNVTLDVQGARFQHYIKVHHNAIATARVVRIADHPCKVLPLPTRQVNQTFVVYIDVQRNDTSDAYYVVARCLGLNDRNAHENLQTMYTFPFFGNQLYIVGCPVSPFCLTKDKRDVYKATPEDRRYADNHPFRRADLALHISLRIPPLDLADLVNLSNLVHYNVTY</sequence>
<evidence type="ECO:0000256" key="1">
    <source>
        <dbReference type="ARBA" id="ARBA00001936"/>
    </source>
</evidence>
<evidence type="ECO:0000313" key="18">
    <source>
        <dbReference type="Proteomes" id="UP001487740"/>
    </source>
</evidence>
<evidence type="ECO:0000256" key="3">
    <source>
        <dbReference type="ARBA" id="ARBA00004922"/>
    </source>
</evidence>
<feature type="region of interest" description="Disordered" evidence="14">
    <location>
        <begin position="235"/>
        <end position="274"/>
    </location>
</feature>
<keyword evidence="8" id="KW-0479">Metal-binding</keyword>
<evidence type="ECO:0000256" key="2">
    <source>
        <dbReference type="ARBA" id="ARBA00004323"/>
    </source>
</evidence>